<evidence type="ECO:0000313" key="3">
    <source>
        <dbReference type="Proteomes" id="UP000192472"/>
    </source>
</evidence>
<reference evidence="2 3" key="1">
    <citation type="submission" date="2017-04" db="EMBL/GenBank/DDBJ databases">
        <authorList>
            <person name="Afonso C.L."/>
            <person name="Miller P.J."/>
            <person name="Scott M.A."/>
            <person name="Spackman E."/>
            <person name="Goraichik I."/>
            <person name="Dimitrov K.M."/>
            <person name="Suarez D.L."/>
            <person name="Swayne D.E."/>
        </authorList>
    </citation>
    <scope>NUCLEOTIDE SEQUENCE [LARGE SCALE GENOMIC DNA]</scope>
    <source>
        <strain evidence="2 3">DSM 26133</strain>
    </source>
</reference>
<proteinExistence type="predicted"/>
<dbReference type="OrthoDB" id="2489132at2"/>
<feature type="transmembrane region" description="Helical" evidence="1">
    <location>
        <begin position="303"/>
        <end position="323"/>
    </location>
</feature>
<keyword evidence="1" id="KW-0472">Membrane</keyword>
<dbReference type="AlphaFoldDB" id="A0A1W2GEZ6"/>
<dbReference type="Gene3D" id="3.30.450.20">
    <property type="entry name" value="PAS domain"/>
    <property type="match status" value="2"/>
</dbReference>
<protein>
    <submittedName>
        <fullName evidence="2">Cache domain-containing protein</fullName>
    </submittedName>
</protein>
<feature type="transmembrane region" description="Helical" evidence="1">
    <location>
        <begin position="335"/>
        <end position="353"/>
    </location>
</feature>
<name>A0A1W2GEZ6_REIFA</name>
<feature type="transmembrane region" description="Helical" evidence="1">
    <location>
        <begin position="682"/>
        <end position="701"/>
    </location>
</feature>
<feature type="transmembrane region" description="Helical" evidence="1">
    <location>
        <begin position="571"/>
        <end position="594"/>
    </location>
</feature>
<dbReference type="EMBL" id="FWYF01000002">
    <property type="protein sequence ID" value="SMD35249.1"/>
    <property type="molecule type" value="Genomic_DNA"/>
</dbReference>
<sequence length="702" mass="80427">MINLQNKTFIFFAVVFLGLSAFFIYDLWNYMNVREKKSIEIGTESLLKVQNEIEEILDEVIAEGDQIKKIVEGQRLTKKEVIALAEKSSRDLFYLQAVAIAYEPYAFDSLTTRFAPFYDKRQGRVIQLEDRYDYTVDTASSNIWYHGPLQSRAPEWSDPFFGTAAKVLVADYGLPFYLKGSSKPSGVISLVMDLKKLGAKMDSLAIGTTGTAMIFSESGHVVAHPISEYILDVSLQSIAQELGLENMVDVMLLTKEGYLDYSRYLGKKAYAFYAEIPHVQWKTLIVFNSADLLGNADLLHNKLVKICHGLSALFFMVVLFLIGKKANTKRKLWSVSVYASLIIVSNIMVMWYLNLNFNYSQGTEKEVFIDNRTSLASFINSENLRVSKLGLQKFIPVSTGIFVEEFEFRDAYNVTIRGQVWQKWPKHLARFYEAGIRFPQEALGALTIINKISEKEDKNFVTHTWTVKVMLKMPFDYSKYPFDVRDVKIEIMYPDVDSGVLLVPDVDGYSDILPYSSPGINKDIFLNDSKLLSTQFSFNLVNFQDRFGNKKFTGLNQFPIMKYSINLKRRLLNVMVMNIIPIIVVASMIFLIFYSITKDKDDKSGVSMMGAVQSSAGFFFVLLVAHIDLRRRLSTPSLTYIETFYLTMYVFMALLAINVVAFTKSKSQSRFLHYEDNLIVKVCYWPVLLFTWMLITLLIFYN</sequence>
<dbReference type="Proteomes" id="UP000192472">
    <property type="component" value="Unassembled WGS sequence"/>
</dbReference>
<dbReference type="STRING" id="692418.SAMN04488029_2417"/>
<dbReference type="RefSeq" id="WP_084373063.1">
    <property type="nucleotide sequence ID" value="NZ_FWYF01000002.1"/>
</dbReference>
<keyword evidence="1" id="KW-0812">Transmembrane</keyword>
<keyword evidence="1" id="KW-1133">Transmembrane helix</keyword>
<evidence type="ECO:0000313" key="2">
    <source>
        <dbReference type="EMBL" id="SMD35249.1"/>
    </source>
</evidence>
<dbReference type="CDD" id="cd12913">
    <property type="entry name" value="PDC1_MCP_like"/>
    <property type="match status" value="1"/>
</dbReference>
<feature type="transmembrane region" description="Helical" evidence="1">
    <location>
        <begin position="9"/>
        <end position="28"/>
    </location>
</feature>
<organism evidence="2 3">
    <name type="scientific">Reichenbachiella faecimaris</name>
    <dbReference type="NCBI Taxonomy" id="692418"/>
    <lineage>
        <taxon>Bacteria</taxon>
        <taxon>Pseudomonadati</taxon>
        <taxon>Bacteroidota</taxon>
        <taxon>Cytophagia</taxon>
        <taxon>Cytophagales</taxon>
        <taxon>Reichenbachiellaceae</taxon>
        <taxon>Reichenbachiella</taxon>
    </lineage>
</organism>
<evidence type="ECO:0000256" key="1">
    <source>
        <dbReference type="SAM" id="Phobius"/>
    </source>
</evidence>
<dbReference type="CDD" id="cd12912">
    <property type="entry name" value="PDC2_MCP_like"/>
    <property type="match status" value="1"/>
</dbReference>
<feature type="transmembrane region" description="Helical" evidence="1">
    <location>
        <begin position="606"/>
        <end position="627"/>
    </location>
</feature>
<accession>A0A1W2GEZ6</accession>
<keyword evidence="3" id="KW-1185">Reference proteome</keyword>
<dbReference type="Pfam" id="PF22673">
    <property type="entry name" value="MCP-like_PDC_1"/>
    <property type="match status" value="1"/>
</dbReference>
<gene>
    <name evidence="2" type="ORF">SAMN04488029_2417</name>
</gene>
<feature type="transmembrane region" description="Helical" evidence="1">
    <location>
        <begin position="639"/>
        <end position="661"/>
    </location>
</feature>